<dbReference type="Pfam" id="PF00440">
    <property type="entry name" value="TetR_N"/>
    <property type="match status" value="1"/>
</dbReference>
<dbReference type="Gene3D" id="1.10.357.10">
    <property type="entry name" value="Tetracycline Repressor, domain 2"/>
    <property type="match status" value="1"/>
</dbReference>
<dbReference type="SUPFAM" id="SSF46689">
    <property type="entry name" value="Homeodomain-like"/>
    <property type="match status" value="1"/>
</dbReference>
<dbReference type="PANTHER" id="PTHR43479:SF11">
    <property type="entry name" value="ACREF_ENVCD OPERON REPRESSOR-RELATED"/>
    <property type="match status" value="1"/>
</dbReference>
<gene>
    <name evidence="4" type="ORF">A4V09_22520</name>
</gene>
<feature type="domain" description="HTH tetR-type" evidence="3">
    <location>
        <begin position="8"/>
        <end position="69"/>
    </location>
</feature>
<evidence type="ECO:0000256" key="1">
    <source>
        <dbReference type="ARBA" id="ARBA00023125"/>
    </source>
</evidence>
<proteinExistence type="predicted"/>
<organism evidence="4 5">
    <name type="scientific">Blautia pseudococcoides</name>
    <dbReference type="NCBI Taxonomy" id="1796616"/>
    <lineage>
        <taxon>Bacteria</taxon>
        <taxon>Bacillati</taxon>
        <taxon>Bacillota</taxon>
        <taxon>Clostridia</taxon>
        <taxon>Lachnospirales</taxon>
        <taxon>Lachnospiraceae</taxon>
        <taxon>Blautia</taxon>
    </lineage>
</organism>
<sequence length="217" mass="24950">MARNKYPEETVNLILETAGRLFVEKGYERTSIQDIVDHLGGLSKGAIYHHFKSKEEILSAVTDRMTEGSEVLLRRIRDDKTLTGKEKLKKLFFESLNRPEQKDMFRSAPRLGDNPQLLSMVMRETIDITAPQYLTPIMEEGIKDGSIHTKYPAELGEVLLLLGNVWINPMTMDSTPEETLRKCLCFKEILEALGLDIVDEKTINRLQELTEIYNEYK</sequence>
<dbReference type="PANTHER" id="PTHR43479">
    <property type="entry name" value="ACREF/ENVCD OPERON REPRESSOR-RELATED"/>
    <property type="match status" value="1"/>
</dbReference>
<reference evidence="4" key="1">
    <citation type="submission" date="2017-04" db="EMBL/GenBank/DDBJ databases">
        <title>Complete Genome Sequences of Twelve Strains of a Stable Defined Moderately Diverse Mouse Microbiota 2 (sDMDMm2).</title>
        <authorList>
            <person name="Uchimura Y."/>
            <person name="Wyss M."/>
            <person name="Brugiroux S."/>
            <person name="Limenitakis J.P."/>
            <person name="Stecher B."/>
            <person name="McCoy K.D."/>
            <person name="Macpherson A.J."/>
        </authorList>
    </citation>
    <scope>NUCLEOTIDE SEQUENCE</scope>
    <source>
        <strain evidence="4">YL58</strain>
    </source>
</reference>
<evidence type="ECO:0000313" key="4">
    <source>
        <dbReference type="EMBL" id="ANU78278.1"/>
    </source>
</evidence>
<evidence type="ECO:0000256" key="2">
    <source>
        <dbReference type="PROSITE-ProRule" id="PRU00335"/>
    </source>
</evidence>
<evidence type="ECO:0000313" key="5">
    <source>
        <dbReference type="Proteomes" id="UP000092574"/>
    </source>
</evidence>
<accession>A0A1C7IGT5</accession>
<dbReference type="STRING" id="1796616.A4V09_22520"/>
<name>A0A1C7IGT5_9FIRM</name>
<dbReference type="KEGG" id="byl:A4V09_22520"/>
<dbReference type="Proteomes" id="UP000092574">
    <property type="component" value="Chromosome"/>
</dbReference>
<dbReference type="GO" id="GO:0003677">
    <property type="term" value="F:DNA binding"/>
    <property type="evidence" value="ECO:0007669"/>
    <property type="project" value="UniProtKB-UniRule"/>
</dbReference>
<keyword evidence="5" id="KW-1185">Reference proteome</keyword>
<dbReference type="PROSITE" id="PS50977">
    <property type="entry name" value="HTH_TETR_2"/>
    <property type="match status" value="1"/>
</dbReference>
<protein>
    <submittedName>
        <fullName evidence="4">TetR family transcriptional regulator</fullName>
    </submittedName>
</protein>
<dbReference type="OrthoDB" id="9814200at2"/>
<feature type="DNA-binding region" description="H-T-H motif" evidence="2">
    <location>
        <begin position="32"/>
        <end position="51"/>
    </location>
</feature>
<evidence type="ECO:0000259" key="3">
    <source>
        <dbReference type="PROSITE" id="PS50977"/>
    </source>
</evidence>
<dbReference type="InterPro" id="IPR050624">
    <property type="entry name" value="HTH-type_Tx_Regulator"/>
</dbReference>
<keyword evidence="1 2" id="KW-0238">DNA-binding</keyword>
<dbReference type="AlphaFoldDB" id="A0A1C7IGT5"/>
<dbReference type="InterPro" id="IPR009057">
    <property type="entry name" value="Homeodomain-like_sf"/>
</dbReference>
<dbReference type="InterPro" id="IPR001647">
    <property type="entry name" value="HTH_TetR"/>
</dbReference>
<dbReference type="RefSeq" id="WP_065544362.1">
    <property type="nucleotide sequence ID" value="NZ_CP015405.2"/>
</dbReference>
<dbReference type="EMBL" id="CP015405">
    <property type="protein sequence ID" value="ANU78278.1"/>
    <property type="molecule type" value="Genomic_DNA"/>
</dbReference>